<keyword evidence="4" id="KW-1185">Reference proteome</keyword>
<organism evidence="3 4">
    <name type="scientific">Cyphellophora attinorum</name>
    <dbReference type="NCBI Taxonomy" id="1664694"/>
    <lineage>
        <taxon>Eukaryota</taxon>
        <taxon>Fungi</taxon>
        <taxon>Dikarya</taxon>
        <taxon>Ascomycota</taxon>
        <taxon>Pezizomycotina</taxon>
        <taxon>Eurotiomycetes</taxon>
        <taxon>Chaetothyriomycetidae</taxon>
        <taxon>Chaetothyriales</taxon>
        <taxon>Cyphellophoraceae</taxon>
        <taxon>Cyphellophora</taxon>
    </lineage>
</organism>
<dbReference type="EMBL" id="LFJN01000055">
    <property type="protein sequence ID" value="KPI34623.1"/>
    <property type="molecule type" value="Genomic_DNA"/>
</dbReference>
<dbReference type="PANTHER" id="PTHR28159">
    <property type="entry name" value="TRAFFICKING PROTEIN PARTICLE COMPLEX II-SPECIFIC SUBUNIT 65"/>
    <property type="match status" value="1"/>
</dbReference>
<dbReference type="AlphaFoldDB" id="A0A0N1NX57"/>
<feature type="region of interest" description="Disordered" evidence="1">
    <location>
        <begin position="362"/>
        <end position="400"/>
    </location>
</feature>
<dbReference type="VEuPathDB" id="FungiDB:AB675_4938"/>
<proteinExistence type="predicted"/>
<dbReference type="GO" id="GO:0006891">
    <property type="term" value="P:intra-Golgi vesicle-mediated transport"/>
    <property type="evidence" value="ECO:0007669"/>
    <property type="project" value="InterPro"/>
</dbReference>
<dbReference type="STRING" id="1664694.A0A0N1NX57"/>
<dbReference type="RefSeq" id="XP_017994586.1">
    <property type="nucleotide sequence ID" value="XM_018145111.1"/>
</dbReference>
<accession>A0A0N1NX57</accession>
<evidence type="ECO:0000259" key="2">
    <source>
        <dbReference type="Pfam" id="PF12735"/>
    </source>
</evidence>
<reference evidence="3 4" key="1">
    <citation type="submission" date="2015-06" db="EMBL/GenBank/DDBJ databases">
        <title>Draft genome of the ant-associated black yeast Phialophora attae CBS 131958.</title>
        <authorList>
            <person name="Moreno L.F."/>
            <person name="Stielow B.J."/>
            <person name="de Hoog S."/>
            <person name="Vicente V.A."/>
            <person name="Weiss V.A."/>
            <person name="de Vries M."/>
            <person name="Cruz L.M."/>
            <person name="Souza E.M."/>
        </authorList>
    </citation>
    <scope>NUCLEOTIDE SEQUENCE [LARGE SCALE GENOMIC DNA]</scope>
    <source>
        <strain evidence="3 4">CBS 131958</strain>
    </source>
</reference>
<dbReference type="Proteomes" id="UP000038010">
    <property type="component" value="Unassembled WGS sequence"/>
</dbReference>
<feature type="compositionally biased region" description="Polar residues" evidence="1">
    <location>
        <begin position="493"/>
        <end position="503"/>
    </location>
</feature>
<feature type="compositionally biased region" description="Low complexity" evidence="1">
    <location>
        <begin position="385"/>
        <end position="398"/>
    </location>
</feature>
<feature type="domain" description="Trafficking protein particle complex II-specific subunit 65 IgD3" evidence="2">
    <location>
        <begin position="410"/>
        <end position="597"/>
    </location>
</feature>
<name>A0A0N1NX57_9EURO</name>
<evidence type="ECO:0000256" key="1">
    <source>
        <dbReference type="SAM" id="MobiDB-lite"/>
    </source>
</evidence>
<sequence>MDAEKAILKSTAIEVVVAQDTTSELAEVFAATSDTRSSETSGLINIKRRDLVFIDERLRVLVLLSVPPCDEDVLKAILSKANIRVEAWAQDVAASNGSTADAVRDMISSITLDLTEEPIVVAQETGHSQRTSLVLAWPASITLARPRVRMMDPAVSFYSVLTVTYPDDSSARNRLLQPFEAIEKNVFDTLRLPPGQGAQPYLPASALTKIVPEQTPAPQQSRIEHMSARMRLVPVVGSRMTYHRSDQCIIGALNIEVIPYVELEAEINNIQVSIAHGTVEDLTKDLLSIKCRSRDISTFLYRLRQAPRTDTNPATGNTTQLSNLDVLTIRLELSITVSKLCQPRVQMDYTTNIDFFQALNPTYGGPNQPMQRPHRPASLPLNNTNNQQSTGHSQGQTQPTALNTTLQPTLNLSTFTGVSISSTAPTDPVKVGIPFTWRLLVNNQSTRAAKLAIYPLPRISKSHSAQAASIASVKRHTSRLSITSGRSRDKQHTLNNPDSSEQNNIAQAVVDENILYALQHSHHSPQNQGDIIALTPELRVSGLGPGQCHEGEIEFVALKAGTFQVDAIRVVDVVREAEEGISAPGVMVDLGELPDIVAVE</sequence>
<dbReference type="OrthoDB" id="5345392at2759"/>
<dbReference type="GO" id="GO:0005802">
    <property type="term" value="C:trans-Golgi network"/>
    <property type="evidence" value="ECO:0007669"/>
    <property type="project" value="TreeGrafter"/>
</dbReference>
<evidence type="ECO:0000313" key="4">
    <source>
        <dbReference type="Proteomes" id="UP000038010"/>
    </source>
</evidence>
<comment type="caution">
    <text evidence="3">The sequence shown here is derived from an EMBL/GenBank/DDBJ whole genome shotgun (WGS) entry which is preliminary data.</text>
</comment>
<feature type="region of interest" description="Disordered" evidence="1">
    <location>
        <begin position="464"/>
        <end position="503"/>
    </location>
</feature>
<dbReference type="InterPro" id="IPR024662">
    <property type="entry name" value="Trs65"/>
</dbReference>
<evidence type="ECO:0000313" key="3">
    <source>
        <dbReference type="EMBL" id="KPI34623.1"/>
    </source>
</evidence>
<dbReference type="InterPro" id="IPR055420">
    <property type="entry name" value="IgD3_Trs65"/>
</dbReference>
<dbReference type="Pfam" id="PF12735">
    <property type="entry name" value="IgD3_Trs65"/>
    <property type="match status" value="1"/>
</dbReference>
<dbReference type="GO" id="GO:1990071">
    <property type="term" value="C:TRAPPII protein complex"/>
    <property type="evidence" value="ECO:0007669"/>
    <property type="project" value="InterPro"/>
</dbReference>
<gene>
    <name evidence="3" type="ORF">AB675_4938</name>
</gene>
<dbReference type="GeneID" id="28736991"/>
<protein>
    <recommendedName>
        <fullName evidence="2">Trafficking protein particle complex II-specific subunit 65 IgD3 domain-containing protein</fullName>
    </recommendedName>
</protein>
<dbReference type="PANTHER" id="PTHR28159:SF1">
    <property type="entry name" value="TRAFFICKING PROTEIN PARTICLE COMPLEX II-SPECIFIC SUBUNIT 65"/>
    <property type="match status" value="1"/>
</dbReference>